<dbReference type="EMBL" id="LNQE01001062">
    <property type="protein sequence ID" value="KUG21439.1"/>
    <property type="molecule type" value="Genomic_DNA"/>
</dbReference>
<evidence type="ECO:0000313" key="3">
    <source>
        <dbReference type="EMBL" id="KUG21439.1"/>
    </source>
</evidence>
<sequence>MIKFKNILYAIDLDSKNISSLGKALEFAQFLNCSIHILYVNDIGAGYRHPTDREDAVALKVKEVIPESMLENLDIIYAVSKGNTAEEVVKYAQGNDIDLIIVGHKHRGKLYSSVFDSTDVNIVDTAMLPVLVIPEK</sequence>
<dbReference type="InterPro" id="IPR006016">
    <property type="entry name" value="UspA"/>
</dbReference>
<reference evidence="3" key="1">
    <citation type="journal article" date="2015" name="Proc. Natl. Acad. Sci. U.S.A.">
        <title>Networks of energetic and metabolic interactions define dynamics in microbial communities.</title>
        <authorList>
            <person name="Embree M."/>
            <person name="Liu J.K."/>
            <person name="Al-Bassam M.M."/>
            <person name="Zengler K."/>
        </authorList>
    </citation>
    <scope>NUCLEOTIDE SEQUENCE</scope>
</reference>
<protein>
    <recommendedName>
        <fullName evidence="2">UspA domain-containing protein</fullName>
    </recommendedName>
</protein>
<dbReference type="PANTHER" id="PTHR46268:SF6">
    <property type="entry name" value="UNIVERSAL STRESS PROTEIN UP12"/>
    <property type="match status" value="1"/>
</dbReference>
<comment type="similarity">
    <text evidence="1">Belongs to the universal stress protein A family.</text>
</comment>
<evidence type="ECO:0000256" key="1">
    <source>
        <dbReference type="ARBA" id="ARBA00008791"/>
    </source>
</evidence>
<dbReference type="SUPFAM" id="SSF52402">
    <property type="entry name" value="Adenine nucleotide alpha hydrolases-like"/>
    <property type="match status" value="1"/>
</dbReference>
<dbReference type="Gene3D" id="3.40.50.620">
    <property type="entry name" value="HUPs"/>
    <property type="match status" value="1"/>
</dbReference>
<dbReference type="PANTHER" id="PTHR46268">
    <property type="entry name" value="STRESS RESPONSE PROTEIN NHAX"/>
    <property type="match status" value="1"/>
</dbReference>
<proteinExistence type="inferred from homology"/>
<dbReference type="AlphaFoldDB" id="A0A0W8FKL1"/>
<feature type="domain" description="UspA" evidence="2">
    <location>
        <begin position="4"/>
        <end position="134"/>
    </location>
</feature>
<gene>
    <name evidence="3" type="ORF">ASZ90_008795</name>
</gene>
<evidence type="ECO:0000259" key="2">
    <source>
        <dbReference type="Pfam" id="PF00582"/>
    </source>
</evidence>
<dbReference type="Pfam" id="PF00582">
    <property type="entry name" value="Usp"/>
    <property type="match status" value="1"/>
</dbReference>
<organism evidence="3">
    <name type="scientific">hydrocarbon metagenome</name>
    <dbReference type="NCBI Taxonomy" id="938273"/>
    <lineage>
        <taxon>unclassified sequences</taxon>
        <taxon>metagenomes</taxon>
        <taxon>ecological metagenomes</taxon>
    </lineage>
</organism>
<name>A0A0W8FKL1_9ZZZZ</name>
<accession>A0A0W8FKL1</accession>
<dbReference type="CDD" id="cd00293">
    <property type="entry name" value="USP-like"/>
    <property type="match status" value="1"/>
</dbReference>
<comment type="caution">
    <text evidence="3">The sequence shown here is derived from an EMBL/GenBank/DDBJ whole genome shotgun (WGS) entry which is preliminary data.</text>
</comment>
<dbReference type="InterPro" id="IPR014729">
    <property type="entry name" value="Rossmann-like_a/b/a_fold"/>
</dbReference>